<evidence type="ECO:0000256" key="5">
    <source>
        <dbReference type="PROSITE-ProRule" id="PRU10015"/>
    </source>
</evidence>
<dbReference type="SUPFAM" id="SSF50249">
    <property type="entry name" value="Nucleic acid-binding proteins"/>
    <property type="match status" value="1"/>
</dbReference>
<dbReference type="PANTHER" id="PTHR11061:SF30">
    <property type="entry name" value="TRNA (URACIL(54)-C(5))-METHYLTRANSFERASE"/>
    <property type="match status" value="1"/>
</dbReference>
<feature type="binding site" evidence="4">
    <location>
        <position position="401"/>
    </location>
    <ligand>
        <name>S-adenosyl-L-methionine</name>
        <dbReference type="ChEBI" id="CHEBI:59789"/>
    </ligand>
</feature>
<dbReference type="PROSITE" id="PS01231">
    <property type="entry name" value="TRMA_2"/>
    <property type="match status" value="1"/>
</dbReference>
<dbReference type="PROSITE" id="PS50926">
    <property type="entry name" value="TRAM"/>
    <property type="match status" value="1"/>
</dbReference>
<feature type="binding site" evidence="4">
    <location>
        <position position="302"/>
    </location>
    <ligand>
        <name>S-adenosyl-L-methionine</name>
        <dbReference type="ChEBI" id="CHEBI:59789"/>
    </ligand>
</feature>
<dbReference type="SUPFAM" id="SSF53335">
    <property type="entry name" value="S-adenosyl-L-methionine-dependent methyltransferases"/>
    <property type="match status" value="1"/>
</dbReference>
<dbReference type="Pfam" id="PF01938">
    <property type="entry name" value="TRAM"/>
    <property type="match status" value="1"/>
</dbReference>
<dbReference type="GO" id="GO:0070041">
    <property type="term" value="F:rRNA (uridine-C5-)-methyltransferase activity"/>
    <property type="evidence" value="ECO:0007669"/>
    <property type="project" value="TreeGrafter"/>
</dbReference>
<comment type="similarity">
    <text evidence="4">Belongs to the class I-like SAM-binding methyltransferase superfamily. RNA M5U methyltransferase family.</text>
</comment>
<dbReference type="CDD" id="cd02440">
    <property type="entry name" value="AdoMet_MTases"/>
    <property type="match status" value="1"/>
</dbReference>
<proteinExistence type="inferred from homology"/>
<dbReference type="Gene3D" id="2.40.50.1070">
    <property type="match status" value="1"/>
</dbReference>
<feature type="binding site" evidence="4">
    <location>
        <position position="352"/>
    </location>
    <ligand>
        <name>S-adenosyl-L-methionine</name>
        <dbReference type="ChEBI" id="CHEBI:59789"/>
    </ligand>
</feature>
<dbReference type="OrthoDB" id="9804590at2"/>
<evidence type="ECO:0000313" key="7">
    <source>
        <dbReference type="EMBL" id="OGX91850.1"/>
    </source>
</evidence>
<dbReference type="FunFam" id="3.40.50.150:FF:000009">
    <property type="entry name" value="23S rRNA (Uracil(1939)-C(5))-methyltransferase RlmD"/>
    <property type="match status" value="1"/>
</dbReference>
<organism evidence="7 8">
    <name type="scientific">Hymenobacter coccineus</name>
    <dbReference type="NCBI Taxonomy" id="1908235"/>
    <lineage>
        <taxon>Bacteria</taxon>
        <taxon>Pseudomonadati</taxon>
        <taxon>Bacteroidota</taxon>
        <taxon>Cytophagia</taxon>
        <taxon>Cytophagales</taxon>
        <taxon>Hymenobacteraceae</taxon>
        <taxon>Hymenobacter</taxon>
    </lineage>
</organism>
<gene>
    <name evidence="7" type="ORF">BEN49_18290</name>
</gene>
<dbReference type="NCBIfam" id="TIGR00479">
    <property type="entry name" value="rumA"/>
    <property type="match status" value="1"/>
</dbReference>
<dbReference type="Proteomes" id="UP000177506">
    <property type="component" value="Unassembled WGS sequence"/>
</dbReference>
<accession>A0A1G1TLV8</accession>
<dbReference type="AlphaFoldDB" id="A0A1G1TLV8"/>
<feature type="domain" description="TRAM" evidence="6">
    <location>
        <begin position="5"/>
        <end position="64"/>
    </location>
</feature>
<name>A0A1G1TLV8_9BACT</name>
<dbReference type="PANTHER" id="PTHR11061">
    <property type="entry name" value="RNA M5U METHYLTRANSFERASE"/>
    <property type="match status" value="1"/>
</dbReference>
<evidence type="ECO:0000256" key="3">
    <source>
        <dbReference type="ARBA" id="ARBA00022691"/>
    </source>
</evidence>
<evidence type="ECO:0000313" key="8">
    <source>
        <dbReference type="Proteomes" id="UP000177506"/>
    </source>
</evidence>
<dbReference type="Pfam" id="PF05958">
    <property type="entry name" value="tRNA_U5-meth_tr"/>
    <property type="match status" value="1"/>
</dbReference>
<dbReference type="Gene3D" id="2.40.50.140">
    <property type="entry name" value="Nucleic acid-binding proteins"/>
    <property type="match status" value="1"/>
</dbReference>
<dbReference type="InterPro" id="IPR030390">
    <property type="entry name" value="MeTrfase_TrmA_AS"/>
</dbReference>
<evidence type="ECO:0000256" key="2">
    <source>
        <dbReference type="ARBA" id="ARBA00022679"/>
    </source>
</evidence>
<feature type="active site" evidence="5">
    <location>
        <position position="428"/>
    </location>
</feature>
<evidence type="ECO:0000256" key="4">
    <source>
        <dbReference type="PROSITE-ProRule" id="PRU01024"/>
    </source>
</evidence>
<dbReference type="PROSITE" id="PS51687">
    <property type="entry name" value="SAM_MT_RNA_M5U"/>
    <property type="match status" value="1"/>
</dbReference>
<keyword evidence="8" id="KW-1185">Reference proteome</keyword>
<evidence type="ECO:0000256" key="1">
    <source>
        <dbReference type="ARBA" id="ARBA00022603"/>
    </source>
</evidence>
<feature type="active site" description="Nucleophile" evidence="4">
    <location>
        <position position="428"/>
    </location>
</feature>
<feature type="binding site" evidence="4">
    <location>
        <position position="331"/>
    </location>
    <ligand>
        <name>S-adenosyl-L-methionine</name>
        <dbReference type="ChEBI" id="CHEBI:59789"/>
    </ligand>
</feature>
<dbReference type="PROSITE" id="PS01230">
    <property type="entry name" value="TRMA_1"/>
    <property type="match status" value="1"/>
</dbReference>
<dbReference type="InterPro" id="IPR029063">
    <property type="entry name" value="SAM-dependent_MTases_sf"/>
</dbReference>
<protein>
    <submittedName>
        <fullName evidence="7">23S rRNA (Uracil-5-)-methyltransferase RumA</fullName>
    </submittedName>
</protein>
<dbReference type="InterPro" id="IPR012340">
    <property type="entry name" value="NA-bd_OB-fold"/>
</dbReference>
<dbReference type="InterPro" id="IPR030391">
    <property type="entry name" value="MeTrfase_TrmA_CS"/>
</dbReference>
<dbReference type="GO" id="GO:0070475">
    <property type="term" value="P:rRNA base methylation"/>
    <property type="evidence" value="ECO:0007669"/>
    <property type="project" value="TreeGrafter"/>
</dbReference>
<comment type="caution">
    <text evidence="7">The sequence shown here is derived from an EMBL/GenBank/DDBJ whole genome shotgun (WGS) entry which is preliminary data.</text>
</comment>
<keyword evidence="3 4" id="KW-0949">S-adenosyl-L-methionine</keyword>
<dbReference type="EMBL" id="MDZA01000029">
    <property type="protein sequence ID" value="OGX91850.1"/>
    <property type="molecule type" value="Genomic_DNA"/>
</dbReference>
<dbReference type="RefSeq" id="WP_070740308.1">
    <property type="nucleotide sequence ID" value="NZ_MDZA01000029.1"/>
</dbReference>
<evidence type="ECO:0000259" key="6">
    <source>
        <dbReference type="PROSITE" id="PS50926"/>
    </source>
</evidence>
<dbReference type="Gene3D" id="3.40.50.150">
    <property type="entry name" value="Vaccinia Virus protein VP39"/>
    <property type="match status" value="1"/>
</dbReference>
<sequence>MSKFKNIPAELLRNVKIQDMVAEGKCLVRLENLVIFVSQVAPGDVVDLRVTKAKKNFLEAVPTKFHQYSELRVEPFCQHFGTCGGCKWQHLSYDAQLRYKQQQVDDQLTRIGKVELPEIAQILPSPARTYYRNKLEFTFSDNGWLTTEQINDDSRTYNREVVGFHTPARFDKIIDVEHCWLQPEPSNEIRLFIRDYAHQHGLAFNNLVRQTGLLRNLIVRTAQSTGETMVILQCYRADDAIEPLLDAVLAKFPEITSLNYVLNDKGNETFHDLEVVCYRGKPYIEEDMEGLRFRIGPKSFYQTNSAGAHQLYKVARDFADLQGTELVYDLYTGAGTIASFVAKKARKVIGVEYVEQAVADAHVNAEINGITNTEFYAGDMKDILTAAFTETHGRPDLIITDPPRAGMHPDVVQRLLELRTPRIVYISCNPGTQARDLELLDPAYRVTRVQSVDMFPHTHHVENVVLLELR</sequence>
<dbReference type="InterPro" id="IPR010280">
    <property type="entry name" value="U5_MeTrfase_fam"/>
</dbReference>
<keyword evidence="1 4" id="KW-0489">Methyltransferase</keyword>
<reference evidence="7 8" key="1">
    <citation type="submission" date="2016-08" db="EMBL/GenBank/DDBJ databases">
        <title>Hymenobacter coccineus sp. nov., Hymenobacter lapidarius sp. nov. and Hymenobacter glacialis sp. nov., isolated from Antarctic soil.</title>
        <authorList>
            <person name="Sedlacek I."/>
            <person name="Kralova S."/>
            <person name="Kyrova K."/>
            <person name="Maslanova I."/>
            <person name="Stankova E."/>
            <person name="Vrbovska V."/>
            <person name="Nemec M."/>
            <person name="Bartak M."/>
            <person name="Svec P."/>
            <person name="Busse H.-J."/>
            <person name="Pantucek R."/>
        </authorList>
    </citation>
    <scope>NUCLEOTIDE SEQUENCE [LARGE SCALE GENOMIC DNA]</scope>
    <source>
        <strain evidence="7 8">CCM 8649</strain>
    </source>
</reference>
<dbReference type="InterPro" id="IPR002792">
    <property type="entry name" value="TRAM_dom"/>
</dbReference>
<keyword evidence="2 4" id="KW-0808">Transferase</keyword>